<dbReference type="InterPro" id="IPR009057">
    <property type="entry name" value="Homeodomain-like_sf"/>
</dbReference>
<feature type="region of interest" description="Disordered" evidence="4">
    <location>
        <begin position="1"/>
        <end position="20"/>
    </location>
</feature>
<dbReference type="PRINTS" id="PR00032">
    <property type="entry name" value="HTHARAC"/>
</dbReference>
<organism evidence="6 7">
    <name type="scientific">Acetobacterium bakii</name>
    <dbReference type="NCBI Taxonomy" id="52689"/>
    <lineage>
        <taxon>Bacteria</taxon>
        <taxon>Bacillati</taxon>
        <taxon>Bacillota</taxon>
        <taxon>Clostridia</taxon>
        <taxon>Eubacteriales</taxon>
        <taxon>Eubacteriaceae</taxon>
        <taxon>Acetobacterium</taxon>
    </lineage>
</organism>
<comment type="caution">
    <text evidence="6">The sequence shown here is derived from an EMBL/GenBank/DDBJ whole genome shotgun (WGS) entry which is preliminary data.</text>
</comment>
<dbReference type="Proteomes" id="UP000036873">
    <property type="component" value="Unassembled WGS sequence"/>
</dbReference>
<dbReference type="SUPFAM" id="SSF46689">
    <property type="entry name" value="Homeodomain-like"/>
    <property type="match status" value="2"/>
</dbReference>
<dbReference type="EMBL" id="LGYO01000016">
    <property type="protein sequence ID" value="KNZ42322.1"/>
    <property type="molecule type" value="Genomic_DNA"/>
</dbReference>
<evidence type="ECO:0000313" key="7">
    <source>
        <dbReference type="Proteomes" id="UP000036873"/>
    </source>
</evidence>
<dbReference type="Pfam" id="PF10114">
    <property type="entry name" value="PocR"/>
    <property type="match status" value="1"/>
</dbReference>
<feature type="compositionally biased region" description="Polar residues" evidence="4">
    <location>
        <begin position="9"/>
        <end position="19"/>
    </location>
</feature>
<evidence type="ECO:0000256" key="1">
    <source>
        <dbReference type="ARBA" id="ARBA00023015"/>
    </source>
</evidence>
<dbReference type="GO" id="GO:0003700">
    <property type="term" value="F:DNA-binding transcription factor activity"/>
    <property type="evidence" value="ECO:0007669"/>
    <property type="project" value="InterPro"/>
</dbReference>
<evidence type="ECO:0000256" key="3">
    <source>
        <dbReference type="ARBA" id="ARBA00023163"/>
    </source>
</evidence>
<sequence length="444" mass="50747">MDQIENRQIKSLQSEGQQPHQKRISDLVDIKTLQEILDAFTTTTGLMANIVDGEGVSIFPRKGIKKCCKFCRIIYSLEGGKNRCQAAYKRAGKQAALFAEPYIFRCPSGLIEWAAPIILNGEHVGTIICGQVLMWEPEEFFWIELRKMNQSLTNDFEELFEAVGELAVVTGNQVQASAYLLYVVANYIMKAGWENYEQSREFAKQRTLYHAEIESRKSLEKHRESTVAFSLIDEDEIIVQLQNNRKKSKVFLEGLISGLRYEAHQNLVVMRAKMTELLVMLSRVVNQMGLDMPVFMEINNHAISQIYQTDSIENISVITSKAVDAYLEHMAATAVKPKNPNIKLLIDFIESNYQHNLTVEEISDAACLSPGYAGRIFKEQLGLSLMDYVLKVRIEKSKKLLLNPHYQIQSIAETVGYIDAGYFTKVFRKFEGITPTQFRKYHKR</sequence>
<dbReference type="OrthoDB" id="1410840at2"/>
<evidence type="ECO:0000259" key="5">
    <source>
        <dbReference type="PROSITE" id="PS01124"/>
    </source>
</evidence>
<dbReference type="PANTHER" id="PTHR43280:SF28">
    <property type="entry name" value="HTH-TYPE TRANSCRIPTIONAL ACTIVATOR RHAS"/>
    <property type="match status" value="1"/>
</dbReference>
<dbReference type="GO" id="GO:0043565">
    <property type="term" value="F:sequence-specific DNA binding"/>
    <property type="evidence" value="ECO:0007669"/>
    <property type="project" value="InterPro"/>
</dbReference>
<dbReference type="PANTHER" id="PTHR43280">
    <property type="entry name" value="ARAC-FAMILY TRANSCRIPTIONAL REGULATOR"/>
    <property type="match status" value="1"/>
</dbReference>
<dbReference type="InterPro" id="IPR018062">
    <property type="entry name" value="HTH_AraC-typ_CS"/>
</dbReference>
<dbReference type="AlphaFoldDB" id="A0A0L6U1V2"/>
<dbReference type="PROSITE" id="PS01124">
    <property type="entry name" value="HTH_ARAC_FAMILY_2"/>
    <property type="match status" value="1"/>
</dbReference>
<keyword evidence="1" id="KW-0805">Transcription regulation</keyword>
<proteinExistence type="predicted"/>
<name>A0A0L6U1V2_9FIRM</name>
<evidence type="ECO:0000313" key="6">
    <source>
        <dbReference type="EMBL" id="KNZ42322.1"/>
    </source>
</evidence>
<dbReference type="SMART" id="SM00342">
    <property type="entry name" value="HTH_ARAC"/>
    <property type="match status" value="1"/>
</dbReference>
<feature type="domain" description="HTH araC/xylS-type" evidence="5">
    <location>
        <begin position="343"/>
        <end position="441"/>
    </location>
</feature>
<gene>
    <name evidence="6" type="ORF">AKG39_07365</name>
</gene>
<dbReference type="PROSITE" id="PS00041">
    <property type="entry name" value="HTH_ARAC_FAMILY_1"/>
    <property type="match status" value="1"/>
</dbReference>
<evidence type="ECO:0000256" key="4">
    <source>
        <dbReference type="SAM" id="MobiDB-lite"/>
    </source>
</evidence>
<keyword evidence="7" id="KW-1185">Reference proteome</keyword>
<dbReference type="InterPro" id="IPR018771">
    <property type="entry name" value="PocR_dom"/>
</dbReference>
<dbReference type="RefSeq" id="WP_050739738.1">
    <property type="nucleotide sequence ID" value="NZ_LGYO01000016.1"/>
</dbReference>
<dbReference type="STRING" id="52689.AKG39_07365"/>
<protein>
    <submittedName>
        <fullName evidence="6">AraC family transcriptional regulator</fullName>
    </submittedName>
</protein>
<dbReference type="InterPro" id="IPR020449">
    <property type="entry name" value="Tscrpt_reg_AraC-type_HTH"/>
</dbReference>
<accession>A0A0L6U1V2</accession>
<dbReference type="Pfam" id="PF12833">
    <property type="entry name" value="HTH_18"/>
    <property type="match status" value="1"/>
</dbReference>
<reference evidence="7" key="1">
    <citation type="submission" date="2015-07" db="EMBL/GenBank/DDBJ databases">
        <title>Draft genome sequence of Acetobacterium bakii DSM 8293, a potential psychrophilic chemical producer through syngas fermentation.</title>
        <authorList>
            <person name="Song Y."/>
            <person name="Hwang S."/>
            <person name="Cho B.-K."/>
        </authorList>
    </citation>
    <scope>NUCLEOTIDE SEQUENCE [LARGE SCALE GENOMIC DNA]</scope>
    <source>
        <strain evidence="7">DSM 8239</strain>
    </source>
</reference>
<keyword evidence="3" id="KW-0804">Transcription</keyword>
<dbReference type="InterPro" id="IPR018060">
    <property type="entry name" value="HTH_AraC"/>
</dbReference>
<evidence type="ECO:0000256" key="2">
    <source>
        <dbReference type="ARBA" id="ARBA00023125"/>
    </source>
</evidence>
<keyword evidence="2" id="KW-0238">DNA-binding</keyword>
<dbReference type="Gene3D" id="1.10.10.60">
    <property type="entry name" value="Homeodomain-like"/>
    <property type="match status" value="2"/>
</dbReference>